<dbReference type="RefSeq" id="WP_090634080.1">
    <property type="nucleotide sequence ID" value="NZ_FOCP01000024.1"/>
</dbReference>
<feature type="transmembrane region" description="Helical" evidence="1">
    <location>
        <begin position="6"/>
        <end position="27"/>
    </location>
</feature>
<feature type="transmembrane region" description="Helical" evidence="1">
    <location>
        <begin position="102"/>
        <end position="119"/>
    </location>
</feature>
<evidence type="ECO:0000313" key="3">
    <source>
        <dbReference type="Proteomes" id="UP000199459"/>
    </source>
</evidence>
<keyword evidence="1" id="KW-1133">Transmembrane helix</keyword>
<dbReference type="PANTHER" id="PTHR39594">
    <property type="entry name" value="PROTEIN YCHQ"/>
    <property type="match status" value="1"/>
</dbReference>
<sequence>MTYSMIKMIHVSSVITSFLFFFVRGIWLIKDSPILRKRWVRVLPHIVDTVLLTSAITLAFKIQQSPFVDAWLTAKVIGILIYISLGMVAMRFGKTRQARIKAWVAAECVFIYIVLVALTKSPVLGLL</sequence>
<reference evidence="2 3" key="1">
    <citation type="submission" date="2016-10" db="EMBL/GenBank/DDBJ databases">
        <authorList>
            <person name="de Groot N.N."/>
        </authorList>
    </citation>
    <scope>NUCLEOTIDE SEQUENCE [LARGE SCALE GENOMIC DNA]</scope>
    <source>
        <strain evidence="2 3">Nm22</strain>
    </source>
</reference>
<keyword evidence="1" id="KW-0812">Transmembrane</keyword>
<dbReference type="Pfam" id="PF04247">
    <property type="entry name" value="SirB"/>
    <property type="match status" value="1"/>
</dbReference>
<feature type="transmembrane region" description="Helical" evidence="1">
    <location>
        <begin position="72"/>
        <end position="90"/>
    </location>
</feature>
<dbReference type="EMBL" id="FOCP01000024">
    <property type="protein sequence ID" value="SEN56574.1"/>
    <property type="molecule type" value="Genomic_DNA"/>
</dbReference>
<dbReference type="AlphaFoldDB" id="A0A1H8HKH6"/>
<proteinExistence type="predicted"/>
<dbReference type="Proteomes" id="UP000199459">
    <property type="component" value="Unassembled WGS sequence"/>
</dbReference>
<evidence type="ECO:0000256" key="1">
    <source>
        <dbReference type="SAM" id="Phobius"/>
    </source>
</evidence>
<evidence type="ECO:0000313" key="2">
    <source>
        <dbReference type="EMBL" id="SEN56574.1"/>
    </source>
</evidence>
<dbReference type="OrthoDB" id="5588650at2"/>
<name>A0A1H8HKH6_9PROT</name>
<accession>A0A1H8HKH6</accession>
<gene>
    <name evidence="2" type="ORF">SAMN05216325_12428</name>
</gene>
<dbReference type="STRING" id="917.SAMN05216326_101186"/>
<dbReference type="GO" id="GO:0005886">
    <property type="term" value="C:plasma membrane"/>
    <property type="evidence" value="ECO:0007669"/>
    <property type="project" value="TreeGrafter"/>
</dbReference>
<dbReference type="InterPro" id="IPR007360">
    <property type="entry name" value="SirB"/>
</dbReference>
<protein>
    <submittedName>
        <fullName evidence="2">Uncharacterized membrane protein SirB2</fullName>
    </submittedName>
</protein>
<keyword evidence="1" id="KW-0472">Membrane</keyword>
<dbReference type="PANTHER" id="PTHR39594:SF1">
    <property type="entry name" value="PROTEIN YCHQ"/>
    <property type="match status" value="1"/>
</dbReference>
<organism evidence="2 3">
    <name type="scientific">Nitrosomonas marina</name>
    <dbReference type="NCBI Taxonomy" id="917"/>
    <lineage>
        <taxon>Bacteria</taxon>
        <taxon>Pseudomonadati</taxon>
        <taxon>Pseudomonadota</taxon>
        <taxon>Betaproteobacteria</taxon>
        <taxon>Nitrosomonadales</taxon>
        <taxon>Nitrosomonadaceae</taxon>
        <taxon>Nitrosomonas</taxon>
    </lineage>
</organism>
<dbReference type="PIRSF" id="PIRSF005610">
    <property type="entry name" value="SirB"/>
    <property type="match status" value="1"/>
</dbReference>